<evidence type="ECO:0000313" key="2">
    <source>
        <dbReference type="Proteomes" id="UP000798662"/>
    </source>
</evidence>
<evidence type="ECO:0000313" key="1">
    <source>
        <dbReference type="EMBL" id="KAK1868411.1"/>
    </source>
</evidence>
<organism evidence="1 2">
    <name type="scientific">Pyropia yezoensis</name>
    <name type="common">Susabi-nori</name>
    <name type="synonym">Porphyra yezoensis</name>
    <dbReference type="NCBI Taxonomy" id="2788"/>
    <lineage>
        <taxon>Eukaryota</taxon>
        <taxon>Rhodophyta</taxon>
        <taxon>Bangiophyceae</taxon>
        <taxon>Bangiales</taxon>
        <taxon>Bangiaceae</taxon>
        <taxon>Pyropia</taxon>
    </lineage>
</organism>
<proteinExistence type="predicted"/>
<protein>
    <submittedName>
        <fullName evidence="1">Uncharacterized protein</fullName>
    </submittedName>
</protein>
<dbReference type="Proteomes" id="UP000798662">
    <property type="component" value="Chromosome 3"/>
</dbReference>
<name>A0ACC3CDS8_PYRYE</name>
<dbReference type="EMBL" id="CM020620">
    <property type="protein sequence ID" value="KAK1868411.1"/>
    <property type="molecule type" value="Genomic_DNA"/>
</dbReference>
<comment type="caution">
    <text evidence="1">The sequence shown here is derived from an EMBL/GenBank/DDBJ whole genome shotgun (WGS) entry which is preliminary data.</text>
</comment>
<keyword evidence="2" id="KW-1185">Reference proteome</keyword>
<reference evidence="1" key="1">
    <citation type="submission" date="2019-11" db="EMBL/GenBank/DDBJ databases">
        <title>Nori genome reveals adaptations in red seaweeds to the harsh intertidal environment.</title>
        <authorList>
            <person name="Wang D."/>
            <person name="Mao Y."/>
        </authorList>
    </citation>
    <scope>NUCLEOTIDE SEQUENCE</scope>
    <source>
        <tissue evidence="1">Gametophyte</tissue>
    </source>
</reference>
<sequence length="819" mass="87659">MVFWRRPPPASMSPDVGDAESVPPPGGGGDVSGTAVTAIPAPLPPVTGSPPSRHGGGGGGVDGGGGGGDGGGGSSAALAHVAVHPGTGAVPLPPGAAASAAAAESRAAAARAATAAAVAEAAAAAQPPPPSLQPGDTAVALDDGDPSRHHSQSVTPSSVASRSSGLASTTSTTDSELDLRVLSARAAEDFSISRTAAFLSRYHFIYVFLLCLCFVFYGSSAAALIISVSLLDLNIIATIVFASVLGAQLLSSLPMWATLLFWRACPPMEGTIGVDARGRLPSVDVVITVYKEDTDVIVGTLLAAQRLEYDASRLHIYLLDDGRRPELAEIVREMGASGALRHPLTYLTRESNAGAKGGNLNHWLRASAEVAGEFFITLDADMQPFPDALAILFGHYYGFDRATRERLAFVQAPQFFRQRKPGGFRDSFDVCLMFFCKTLNPSMNRFGCVIYVGCCALWRRDAIESVNGFHEGHATEDAVTGCTVHRTFVPGTRNTWLSKYLSVPIAAGLSPPTLPALLDQRLRWYLGLIQMFVHHRGYLFATRLTFMQRVAYLGSAGNWITGIVNFLALLAGTITIFAMIIVEAAAGELDNSQFAWAFWFSTFACFITFIAWLLLPGAGWVAKIRGSQMSYLYTSTFIAAIFKYFGVNIAVQKTAADVDDERRVWHPLMWINVAALTAVFAVGGVAIWQVVNTPGKKETGPILQIAVYLGVWVFLHWPLWLALIGYRAKEDDFYAKEAEGAPDYTDLAVNKLVHQTRRRTAGSVAGGDGTAGSEYTRYSIRHGTMSERSFEEVRDMLDEYRRKKRESLTSAGAATGAAV</sequence>
<accession>A0ACC3CDS8</accession>
<gene>
    <name evidence="1" type="ORF">I4F81_010900</name>
</gene>